<keyword evidence="3" id="KW-1185">Reference proteome</keyword>
<evidence type="ECO:0000313" key="3">
    <source>
        <dbReference type="Proteomes" id="UP000735302"/>
    </source>
</evidence>
<feature type="region of interest" description="Disordered" evidence="1">
    <location>
        <begin position="140"/>
        <end position="177"/>
    </location>
</feature>
<evidence type="ECO:0000256" key="1">
    <source>
        <dbReference type="SAM" id="MobiDB-lite"/>
    </source>
</evidence>
<accession>A0AAV3ZTN8</accession>
<dbReference type="EMBL" id="BLXT01002832">
    <property type="protein sequence ID" value="GFN98036.1"/>
    <property type="molecule type" value="Genomic_DNA"/>
</dbReference>
<comment type="caution">
    <text evidence="2">The sequence shown here is derived from an EMBL/GenBank/DDBJ whole genome shotgun (WGS) entry which is preliminary data.</text>
</comment>
<dbReference type="AlphaFoldDB" id="A0AAV3ZTN8"/>
<dbReference type="Proteomes" id="UP000735302">
    <property type="component" value="Unassembled WGS sequence"/>
</dbReference>
<name>A0AAV3ZTN8_9GAST</name>
<proteinExistence type="predicted"/>
<protein>
    <submittedName>
        <fullName evidence="2">Uncharacterized protein</fullName>
    </submittedName>
</protein>
<gene>
    <name evidence="2" type="ORF">PoB_002454200</name>
</gene>
<reference evidence="2 3" key="1">
    <citation type="journal article" date="2021" name="Elife">
        <title>Chloroplast acquisition without the gene transfer in kleptoplastic sea slugs, Plakobranchus ocellatus.</title>
        <authorList>
            <person name="Maeda T."/>
            <person name="Takahashi S."/>
            <person name="Yoshida T."/>
            <person name="Shimamura S."/>
            <person name="Takaki Y."/>
            <person name="Nagai Y."/>
            <person name="Toyoda A."/>
            <person name="Suzuki Y."/>
            <person name="Arimoto A."/>
            <person name="Ishii H."/>
            <person name="Satoh N."/>
            <person name="Nishiyama T."/>
            <person name="Hasebe M."/>
            <person name="Maruyama T."/>
            <person name="Minagawa J."/>
            <person name="Obokata J."/>
            <person name="Shigenobu S."/>
        </authorList>
    </citation>
    <scope>NUCLEOTIDE SEQUENCE [LARGE SCALE GENOMIC DNA]</scope>
</reference>
<feature type="compositionally biased region" description="Low complexity" evidence="1">
    <location>
        <begin position="257"/>
        <end position="277"/>
    </location>
</feature>
<sequence length="334" mass="36065">MPLSNNSGLDGIGFSRAAGYVVQYPQCHKRKLCFNNEDNDCGMDGESPDQPWMDCTSEPKRQCLWPSDGRLSLNSSRLQEGQQHNTGSLQMGHLTSQSDLNHFSSLSSSSPSSSLPLQVTPEVAASVSFSSAAMMTSSLVTSSSPSPLRSSSPYPQHQHRRHEEALKLAGPANNNNSLAQDLSEVEEMRMEGENLKELNNNNNNNNNLIKNSTFSDNGHTDFDEAMDAHISMDSDCVPNMAQYGSATSSTPQTMAALSSSSPSPLCSSSSSSSSSSSQFISAPQNIYGTEDRRCGFLACSGLKPSPVTGRLHCLCSASWRGMYGMDAAYMTDYY</sequence>
<organism evidence="2 3">
    <name type="scientific">Plakobranchus ocellatus</name>
    <dbReference type="NCBI Taxonomy" id="259542"/>
    <lineage>
        <taxon>Eukaryota</taxon>
        <taxon>Metazoa</taxon>
        <taxon>Spiralia</taxon>
        <taxon>Lophotrochozoa</taxon>
        <taxon>Mollusca</taxon>
        <taxon>Gastropoda</taxon>
        <taxon>Heterobranchia</taxon>
        <taxon>Euthyneura</taxon>
        <taxon>Panpulmonata</taxon>
        <taxon>Sacoglossa</taxon>
        <taxon>Placobranchoidea</taxon>
        <taxon>Plakobranchidae</taxon>
        <taxon>Plakobranchus</taxon>
    </lineage>
</organism>
<feature type="compositionally biased region" description="Low complexity" evidence="1">
    <location>
        <begin position="140"/>
        <end position="152"/>
    </location>
</feature>
<evidence type="ECO:0000313" key="2">
    <source>
        <dbReference type="EMBL" id="GFN98036.1"/>
    </source>
</evidence>
<feature type="region of interest" description="Disordered" evidence="1">
    <location>
        <begin position="243"/>
        <end position="279"/>
    </location>
</feature>
<feature type="compositionally biased region" description="Polar residues" evidence="1">
    <location>
        <begin position="243"/>
        <end position="256"/>
    </location>
</feature>